<evidence type="ECO:0000256" key="2">
    <source>
        <dbReference type="ARBA" id="ARBA00010072"/>
    </source>
</evidence>
<dbReference type="InterPro" id="IPR010065">
    <property type="entry name" value="AA_ABC_transptr_permease_3TM"/>
</dbReference>
<keyword evidence="4" id="KW-1003">Cell membrane</keyword>
<dbReference type="GO" id="GO:0043190">
    <property type="term" value="C:ATP-binding cassette (ABC) transporter complex"/>
    <property type="evidence" value="ECO:0007669"/>
    <property type="project" value="InterPro"/>
</dbReference>
<organism evidence="11 12">
    <name type="scientific">Bosea lathyri</name>
    <dbReference type="NCBI Taxonomy" id="1036778"/>
    <lineage>
        <taxon>Bacteria</taxon>
        <taxon>Pseudomonadati</taxon>
        <taxon>Pseudomonadota</taxon>
        <taxon>Alphaproteobacteria</taxon>
        <taxon>Hyphomicrobiales</taxon>
        <taxon>Boseaceae</taxon>
        <taxon>Bosea</taxon>
    </lineage>
</organism>
<evidence type="ECO:0000256" key="3">
    <source>
        <dbReference type="ARBA" id="ARBA00022448"/>
    </source>
</evidence>
<evidence type="ECO:0000256" key="8">
    <source>
        <dbReference type="ARBA" id="ARBA00023136"/>
    </source>
</evidence>
<keyword evidence="12" id="KW-1185">Reference proteome</keyword>
<feature type="transmembrane region" description="Helical" evidence="9">
    <location>
        <begin position="67"/>
        <end position="89"/>
    </location>
</feature>
<keyword evidence="3 9" id="KW-0813">Transport</keyword>
<dbReference type="RefSeq" id="WP_103871767.1">
    <property type="nucleotide sequence ID" value="NZ_FNUY01000002.1"/>
</dbReference>
<feature type="transmembrane region" description="Helical" evidence="9">
    <location>
        <begin position="20"/>
        <end position="46"/>
    </location>
</feature>
<keyword evidence="8 9" id="KW-0472">Membrane</keyword>
<dbReference type="InterPro" id="IPR043429">
    <property type="entry name" value="ArtM/GltK/GlnP/TcyL/YhdX-like"/>
</dbReference>
<evidence type="ECO:0000256" key="7">
    <source>
        <dbReference type="ARBA" id="ARBA00022989"/>
    </source>
</evidence>
<keyword evidence="7 9" id="KW-1133">Transmembrane helix</keyword>
<dbReference type="CDD" id="cd06261">
    <property type="entry name" value="TM_PBP2"/>
    <property type="match status" value="1"/>
</dbReference>
<protein>
    <submittedName>
        <fullName evidence="11">Amino acid ABC transporter membrane protein 1, PAAT family</fullName>
    </submittedName>
</protein>
<feature type="transmembrane region" description="Helical" evidence="9">
    <location>
        <begin position="188"/>
        <end position="210"/>
    </location>
</feature>
<comment type="similarity">
    <text evidence="2">Belongs to the binding-protein-dependent transport system permease family. HisMQ subfamily.</text>
</comment>
<dbReference type="SUPFAM" id="SSF161098">
    <property type="entry name" value="MetI-like"/>
    <property type="match status" value="1"/>
</dbReference>
<evidence type="ECO:0000313" key="11">
    <source>
        <dbReference type="EMBL" id="SEF95080.1"/>
    </source>
</evidence>
<gene>
    <name evidence="11" type="ORF">SAMN04488115_102575</name>
</gene>
<evidence type="ECO:0000256" key="6">
    <source>
        <dbReference type="ARBA" id="ARBA00022970"/>
    </source>
</evidence>
<keyword evidence="6" id="KW-0029">Amino-acid transport</keyword>
<dbReference type="NCBIfam" id="TIGR01726">
    <property type="entry name" value="HEQRo_perm_3TM"/>
    <property type="match status" value="1"/>
</dbReference>
<dbReference type="PANTHER" id="PTHR30614">
    <property type="entry name" value="MEMBRANE COMPONENT OF AMINO ACID ABC TRANSPORTER"/>
    <property type="match status" value="1"/>
</dbReference>
<evidence type="ECO:0000256" key="4">
    <source>
        <dbReference type="ARBA" id="ARBA00022475"/>
    </source>
</evidence>
<dbReference type="Gene3D" id="1.10.3720.10">
    <property type="entry name" value="MetI-like"/>
    <property type="match status" value="1"/>
</dbReference>
<dbReference type="PANTHER" id="PTHR30614:SF0">
    <property type="entry name" value="L-CYSTINE TRANSPORT SYSTEM PERMEASE PROTEIN TCYL"/>
    <property type="match status" value="1"/>
</dbReference>
<dbReference type="PROSITE" id="PS50928">
    <property type="entry name" value="ABC_TM1"/>
    <property type="match status" value="1"/>
</dbReference>
<feature type="domain" description="ABC transmembrane type-1" evidence="10">
    <location>
        <begin position="19"/>
        <end position="204"/>
    </location>
</feature>
<reference evidence="11 12" key="1">
    <citation type="submission" date="2016-10" db="EMBL/GenBank/DDBJ databases">
        <authorList>
            <person name="de Groot N.N."/>
        </authorList>
    </citation>
    <scope>NUCLEOTIDE SEQUENCE [LARGE SCALE GENOMIC DNA]</scope>
    <source>
        <strain evidence="11 12">DSM 26656</strain>
    </source>
</reference>
<dbReference type="Proteomes" id="UP000236743">
    <property type="component" value="Unassembled WGS sequence"/>
</dbReference>
<evidence type="ECO:0000256" key="1">
    <source>
        <dbReference type="ARBA" id="ARBA00004429"/>
    </source>
</evidence>
<dbReference type="GO" id="GO:0006865">
    <property type="term" value="P:amino acid transport"/>
    <property type="evidence" value="ECO:0007669"/>
    <property type="project" value="UniProtKB-KW"/>
</dbReference>
<dbReference type="EMBL" id="FNUY01000002">
    <property type="protein sequence ID" value="SEF95080.1"/>
    <property type="molecule type" value="Genomic_DNA"/>
</dbReference>
<dbReference type="InterPro" id="IPR035906">
    <property type="entry name" value="MetI-like_sf"/>
</dbReference>
<dbReference type="InterPro" id="IPR000515">
    <property type="entry name" value="MetI-like"/>
</dbReference>
<comment type="subcellular location">
    <subcellularLocation>
        <location evidence="1">Cell inner membrane</location>
        <topology evidence="1">Multi-pass membrane protein</topology>
    </subcellularLocation>
    <subcellularLocation>
        <location evidence="9">Cell membrane</location>
        <topology evidence="9">Multi-pass membrane protein</topology>
    </subcellularLocation>
</comment>
<evidence type="ECO:0000313" key="12">
    <source>
        <dbReference type="Proteomes" id="UP000236743"/>
    </source>
</evidence>
<sequence length="220" mass="24328">MDFDPAYLAKQLPALWRGLLVTIEVSAIAMLIAFALGVFGATIRYLRIPFLSPLLWFYVEFMRNTPLLVQMFFIVFGLPALGLTLPLFWAGVVSLALWAAAFHIESLRGGLATVGKDLHEAGTALGLGKWQFLALVGLPLGLRVALPSMLNTCVSLLKNSAMLQAIGLMELTFVAVDKMAMDFRMLEMFSVLLVVYVALVFLLSAAANWLEYVLQRPFRI</sequence>
<evidence type="ECO:0000259" key="10">
    <source>
        <dbReference type="PROSITE" id="PS50928"/>
    </source>
</evidence>
<dbReference type="AlphaFoldDB" id="A0A1H5W6P1"/>
<evidence type="ECO:0000256" key="5">
    <source>
        <dbReference type="ARBA" id="ARBA00022692"/>
    </source>
</evidence>
<proteinExistence type="inferred from homology"/>
<name>A0A1H5W6P1_9HYPH</name>
<dbReference type="GO" id="GO:0022857">
    <property type="term" value="F:transmembrane transporter activity"/>
    <property type="evidence" value="ECO:0007669"/>
    <property type="project" value="InterPro"/>
</dbReference>
<dbReference type="Pfam" id="PF00528">
    <property type="entry name" value="BPD_transp_1"/>
    <property type="match status" value="1"/>
</dbReference>
<evidence type="ECO:0000256" key="9">
    <source>
        <dbReference type="RuleBase" id="RU363032"/>
    </source>
</evidence>
<dbReference type="OrthoDB" id="7341446at2"/>
<keyword evidence="5 9" id="KW-0812">Transmembrane</keyword>
<accession>A0A1H5W6P1</accession>